<dbReference type="PANTHER" id="PTHR12110:SF21">
    <property type="entry name" value="XYLOSE ISOMERASE-LIKE TIM BARREL DOMAIN-CONTAINING PROTEIN"/>
    <property type="match status" value="1"/>
</dbReference>
<name>A0AAN7AG87_9PEZI</name>
<sequence>MPSKLAITSMSLGRCYAGHSFVHKLDMAHKYGYQGLELFHEDLADVAVQLSNEPPSPDGPSPAAQLAAAEHIAQLCCARGISILCLQPFSQYDGLLDRAEHARRLDQLSLWISLAHTLGTDMIQIPANFLPADQVTTDLSLIVSDLQKVADIGLSSSPPIRFVYEALCWSTRVDTWEKSWEVVSLVDRPNFGLCLDTFNIAGRIFADPTSPSGRTPNAMEAVRQSISRMLSSIDVSKVFYVQVVDAERLSSPLTPSHPFYHPDQPARMSWSRNCRLFYGEKTHGAYLPVKEIAWAIFQGLGFEGWVSLELFNRRMGDTDPSVPEELAKRGAVSWAKLVKDMHLNPLIQSDVRVKHEEKIFTTATPTP</sequence>
<keyword evidence="2" id="KW-0413">Isomerase</keyword>
<gene>
    <name evidence="2" type="ORF">QBC35DRAFT_551974</name>
</gene>
<proteinExistence type="predicted"/>
<dbReference type="Gene3D" id="3.20.20.150">
    <property type="entry name" value="Divalent-metal-dependent TIM barrel enzymes"/>
    <property type="match status" value="1"/>
</dbReference>
<keyword evidence="3" id="KW-1185">Reference proteome</keyword>
<dbReference type="PANTHER" id="PTHR12110">
    <property type="entry name" value="HYDROXYPYRUVATE ISOMERASE"/>
    <property type="match status" value="1"/>
</dbReference>
<reference evidence="2" key="2">
    <citation type="submission" date="2023-05" db="EMBL/GenBank/DDBJ databases">
        <authorList>
            <consortium name="Lawrence Berkeley National Laboratory"/>
            <person name="Steindorff A."/>
            <person name="Hensen N."/>
            <person name="Bonometti L."/>
            <person name="Westerberg I."/>
            <person name="Brannstrom I.O."/>
            <person name="Guillou S."/>
            <person name="Cros-Aarteil S."/>
            <person name="Calhoun S."/>
            <person name="Haridas S."/>
            <person name="Kuo A."/>
            <person name="Mondo S."/>
            <person name="Pangilinan J."/>
            <person name="Riley R."/>
            <person name="Labutti K."/>
            <person name="Andreopoulos B."/>
            <person name="Lipzen A."/>
            <person name="Chen C."/>
            <person name="Yanf M."/>
            <person name="Daum C."/>
            <person name="Ng V."/>
            <person name="Clum A."/>
            <person name="Ohm R."/>
            <person name="Martin F."/>
            <person name="Silar P."/>
            <person name="Natvig D."/>
            <person name="Lalanne C."/>
            <person name="Gautier V."/>
            <person name="Ament-Velasquez S.L."/>
            <person name="Kruys A."/>
            <person name="Hutchinson M.I."/>
            <person name="Powell A.J."/>
            <person name="Barry K."/>
            <person name="Miller A.N."/>
            <person name="Grigoriev I.V."/>
            <person name="Debuchy R."/>
            <person name="Gladieux P."/>
            <person name="Thoren M.H."/>
            <person name="Johannesson H."/>
        </authorList>
    </citation>
    <scope>NUCLEOTIDE SEQUENCE</scope>
    <source>
        <strain evidence="2">PSN309</strain>
    </source>
</reference>
<organism evidence="2 3">
    <name type="scientific">Podospora australis</name>
    <dbReference type="NCBI Taxonomy" id="1536484"/>
    <lineage>
        <taxon>Eukaryota</taxon>
        <taxon>Fungi</taxon>
        <taxon>Dikarya</taxon>
        <taxon>Ascomycota</taxon>
        <taxon>Pezizomycotina</taxon>
        <taxon>Sordariomycetes</taxon>
        <taxon>Sordariomycetidae</taxon>
        <taxon>Sordariales</taxon>
        <taxon>Podosporaceae</taxon>
        <taxon>Podospora</taxon>
    </lineage>
</organism>
<comment type="caution">
    <text evidence="2">The sequence shown here is derived from an EMBL/GenBank/DDBJ whole genome shotgun (WGS) entry which is preliminary data.</text>
</comment>
<dbReference type="InterPro" id="IPR050312">
    <property type="entry name" value="IolE/XylAMocC-like"/>
</dbReference>
<dbReference type="SUPFAM" id="SSF51658">
    <property type="entry name" value="Xylose isomerase-like"/>
    <property type="match status" value="1"/>
</dbReference>
<reference evidence="2" key="1">
    <citation type="journal article" date="2023" name="Mol. Phylogenet. Evol.">
        <title>Genome-scale phylogeny and comparative genomics of the fungal order Sordariales.</title>
        <authorList>
            <person name="Hensen N."/>
            <person name="Bonometti L."/>
            <person name="Westerberg I."/>
            <person name="Brannstrom I.O."/>
            <person name="Guillou S."/>
            <person name="Cros-Aarteil S."/>
            <person name="Calhoun S."/>
            <person name="Haridas S."/>
            <person name="Kuo A."/>
            <person name="Mondo S."/>
            <person name="Pangilinan J."/>
            <person name="Riley R."/>
            <person name="LaButti K."/>
            <person name="Andreopoulos B."/>
            <person name="Lipzen A."/>
            <person name="Chen C."/>
            <person name="Yan M."/>
            <person name="Daum C."/>
            <person name="Ng V."/>
            <person name="Clum A."/>
            <person name="Steindorff A."/>
            <person name="Ohm R.A."/>
            <person name="Martin F."/>
            <person name="Silar P."/>
            <person name="Natvig D.O."/>
            <person name="Lalanne C."/>
            <person name="Gautier V."/>
            <person name="Ament-Velasquez S.L."/>
            <person name="Kruys A."/>
            <person name="Hutchinson M.I."/>
            <person name="Powell A.J."/>
            <person name="Barry K."/>
            <person name="Miller A.N."/>
            <person name="Grigoriev I.V."/>
            <person name="Debuchy R."/>
            <person name="Gladieux P."/>
            <person name="Hiltunen Thoren M."/>
            <person name="Johannesson H."/>
        </authorList>
    </citation>
    <scope>NUCLEOTIDE SEQUENCE</scope>
    <source>
        <strain evidence="2">PSN309</strain>
    </source>
</reference>
<accession>A0AAN7AG87</accession>
<dbReference type="Pfam" id="PF01261">
    <property type="entry name" value="AP_endonuc_2"/>
    <property type="match status" value="1"/>
</dbReference>
<dbReference type="InterPro" id="IPR036237">
    <property type="entry name" value="Xyl_isomerase-like_sf"/>
</dbReference>
<evidence type="ECO:0000259" key="1">
    <source>
        <dbReference type="Pfam" id="PF01261"/>
    </source>
</evidence>
<dbReference type="Proteomes" id="UP001302126">
    <property type="component" value="Unassembled WGS sequence"/>
</dbReference>
<evidence type="ECO:0000313" key="3">
    <source>
        <dbReference type="Proteomes" id="UP001302126"/>
    </source>
</evidence>
<evidence type="ECO:0000313" key="2">
    <source>
        <dbReference type="EMBL" id="KAK4187476.1"/>
    </source>
</evidence>
<dbReference type="GO" id="GO:0016853">
    <property type="term" value="F:isomerase activity"/>
    <property type="evidence" value="ECO:0007669"/>
    <property type="project" value="UniProtKB-KW"/>
</dbReference>
<dbReference type="EMBL" id="MU864402">
    <property type="protein sequence ID" value="KAK4187476.1"/>
    <property type="molecule type" value="Genomic_DNA"/>
</dbReference>
<feature type="domain" description="Xylose isomerase-like TIM barrel" evidence="1">
    <location>
        <begin position="26"/>
        <end position="325"/>
    </location>
</feature>
<dbReference type="AlphaFoldDB" id="A0AAN7AG87"/>
<protein>
    <submittedName>
        <fullName evidence="2">Xylose isomerase-like protein</fullName>
    </submittedName>
</protein>
<dbReference type="InterPro" id="IPR013022">
    <property type="entry name" value="Xyl_isomerase-like_TIM-brl"/>
</dbReference>